<dbReference type="AlphaFoldDB" id="A0A2N5VVZ3"/>
<gene>
    <name evidence="1" type="ORF">PCANC_06437</name>
</gene>
<keyword evidence="2" id="KW-1185">Reference proteome</keyword>
<feature type="non-terminal residue" evidence="1">
    <location>
        <position position="92"/>
    </location>
</feature>
<evidence type="ECO:0000313" key="2">
    <source>
        <dbReference type="Proteomes" id="UP000235388"/>
    </source>
</evidence>
<sequence>MCLLSSPQLSEKNNHHLLGLSCQQQQSGTGACILLLRLNKLSSPTTQSLLDQALTRKIQDSRSPLKTCTSDLNLCQDLQLGCFSTSSRLFNV</sequence>
<name>A0A2N5VVZ3_9BASI</name>
<proteinExistence type="predicted"/>
<comment type="caution">
    <text evidence="1">The sequence shown here is derived from an EMBL/GenBank/DDBJ whole genome shotgun (WGS) entry which is preliminary data.</text>
</comment>
<dbReference type="Proteomes" id="UP000235388">
    <property type="component" value="Unassembled WGS sequence"/>
</dbReference>
<accession>A0A2N5VVZ3</accession>
<organism evidence="1 2">
    <name type="scientific">Puccinia coronata f. sp. avenae</name>
    <dbReference type="NCBI Taxonomy" id="200324"/>
    <lineage>
        <taxon>Eukaryota</taxon>
        <taxon>Fungi</taxon>
        <taxon>Dikarya</taxon>
        <taxon>Basidiomycota</taxon>
        <taxon>Pucciniomycotina</taxon>
        <taxon>Pucciniomycetes</taxon>
        <taxon>Pucciniales</taxon>
        <taxon>Pucciniaceae</taxon>
        <taxon>Puccinia</taxon>
    </lineage>
</organism>
<reference evidence="1 2" key="1">
    <citation type="submission" date="2017-11" db="EMBL/GenBank/DDBJ databases">
        <title>De novo assembly and phasing of dikaryotic genomes from two isolates of Puccinia coronata f. sp. avenae, the causal agent of oat crown rust.</title>
        <authorList>
            <person name="Miller M.E."/>
            <person name="Zhang Y."/>
            <person name="Omidvar V."/>
            <person name="Sperschneider J."/>
            <person name="Schwessinger B."/>
            <person name="Raley C."/>
            <person name="Palmer J.M."/>
            <person name="Garnica D."/>
            <person name="Upadhyaya N."/>
            <person name="Rathjen J."/>
            <person name="Taylor J.M."/>
            <person name="Park R.F."/>
            <person name="Dodds P.N."/>
            <person name="Hirsch C.D."/>
            <person name="Kianian S.F."/>
            <person name="Figueroa M."/>
        </authorList>
    </citation>
    <scope>NUCLEOTIDE SEQUENCE [LARGE SCALE GENOMIC DNA]</scope>
    <source>
        <strain evidence="1">12NC29</strain>
    </source>
</reference>
<evidence type="ECO:0000313" key="1">
    <source>
        <dbReference type="EMBL" id="PLW54151.1"/>
    </source>
</evidence>
<dbReference type="EMBL" id="PGCJ01000050">
    <property type="protein sequence ID" value="PLW54151.1"/>
    <property type="molecule type" value="Genomic_DNA"/>
</dbReference>
<protein>
    <submittedName>
        <fullName evidence="1">Uncharacterized protein</fullName>
    </submittedName>
</protein>